<keyword evidence="1" id="KW-0808">Transferase</keyword>
<dbReference type="RefSeq" id="WP_148868595.1">
    <property type="nucleotide sequence ID" value="NZ_VNIA01000001.1"/>
</dbReference>
<evidence type="ECO:0000256" key="1">
    <source>
        <dbReference type="ARBA" id="ARBA00022679"/>
    </source>
</evidence>
<comment type="caution">
    <text evidence="4">The sequence shown here is derived from an EMBL/GenBank/DDBJ whole genome shotgun (WGS) entry which is preliminary data.</text>
</comment>
<dbReference type="PANTHER" id="PTHR43179">
    <property type="entry name" value="RHAMNOSYLTRANSFERASE WBBL"/>
    <property type="match status" value="1"/>
</dbReference>
<dbReference type="Pfam" id="PF00535">
    <property type="entry name" value="Glycos_transf_2"/>
    <property type="match status" value="1"/>
</dbReference>
<dbReference type="CDD" id="cd04186">
    <property type="entry name" value="GT_2_like_c"/>
    <property type="match status" value="1"/>
</dbReference>
<protein>
    <recommendedName>
        <fullName evidence="6">Glycosyltransferase 2-like domain-containing protein</fullName>
    </recommendedName>
</protein>
<proteinExistence type="predicted"/>
<evidence type="ECO:0000259" key="2">
    <source>
        <dbReference type="Pfam" id="PF00535"/>
    </source>
</evidence>
<dbReference type="EMBL" id="VNIA01000001">
    <property type="protein sequence ID" value="TYP99895.1"/>
    <property type="molecule type" value="Genomic_DNA"/>
</dbReference>
<dbReference type="InterPro" id="IPR027791">
    <property type="entry name" value="Galactosyl_T_C"/>
</dbReference>
<dbReference type="InterPro" id="IPR029044">
    <property type="entry name" value="Nucleotide-diphossugar_trans"/>
</dbReference>
<evidence type="ECO:0008006" key="6">
    <source>
        <dbReference type="Google" id="ProtNLM"/>
    </source>
</evidence>
<evidence type="ECO:0000313" key="5">
    <source>
        <dbReference type="Proteomes" id="UP000323136"/>
    </source>
</evidence>
<accession>A0A5S5DVN2</accession>
<evidence type="ECO:0000259" key="3">
    <source>
        <dbReference type="Pfam" id="PF02709"/>
    </source>
</evidence>
<sequence length="256" mass="30563">MNTKTQISSTIVLYNENYTELKKTVDSFLQIPFSKKLFLIDNSKENILQEKFNHPETEYVFNNKNIGFSKANNQVIDHIKNYSNYHLILNPDVVFESGIISELIHQLEKDETLTMISPKVEYPNGKYQFTARKYPAFLDLIIRRLNVFKTRVHQQEYRDLDLSRSFYPDFIHGCFMLFKTDDFVKINGFDERYFLYMEDVDICKKIDNTGKRKMYYPNVKIQHVKRQGSSKKIKLLYYHLSSAYKYFKKWGLVNKS</sequence>
<reference evidence="4 5" key="1">
    <citation type="submission" date="2019-07" db="EMBL/GenBank/DDBJ databases">
        <title>Genomic Encyclopedia of Type Strains, Phase IV (KMG-IV): sequencing the most valuable type-strain genomes for metagenomic binning, comparative biology and taxonomic classification.</title>
        <authorList>
            <person name="Goeker M."/>
        </authorList>
    </citation>
    <scope>NUCLEOTIDE SEQUENCE [LARGE SCALE GENOMIC DNA]</scope>
    <source>
        <strain evidence="4 5">DSM 18961</strain>
    </source>
</reference>
<dbReference type="Pfam" id="PF02709">
    <property type="entry name" value="Glyco_transf_7C"/>
    <property type="match status" value="1"/>
</dbReference>
<feature type="domain" description="Galactosyltransferase C-terminal" evidence="3">
    <location>
        <begin position="171"/>
        <end position="222"/>
    </location>
</feature>
<dbReference type="OrthoDB" id="9771846at2"/>
<organism evidence="4 5">
    <name type="scientific">Tenacibaculum adriaticum</name>
    <dbReference type="NCBI Taxonomy" id="413713"/>
    <lineage>
        <taxon>Bacteria</taxon>
        <taxon>Pseudomonadati</taxon>
        <taxon>Bacteroidota</taxon>
        <taxon>Flavobacteriia</taxon>
        <taxon>Flavobacteriales</taxon>
        <taxon>Flavobacteriaceae</taxon>
        <taxon>Tenacibaculum</taxon>
    </lineage>
</organism>
<dbReference type="SUPFAM" id="SSF53448">
    <property type="entry name" value="Nucleotide-diphospho-sugar transferases"/>
    <property type="match status" value="1"/>
</dbReference>
<dbReference type="GO" id="GO:0016740">
    <property type="term" value="F:transferase activity"/>
    <property type="evidence" value="ECO:0007669"/>
    <property type="project" value="UniProtKB-KW"/>
</dbReference>
<evidence type="ECO:0000313" key="4">
    <source>
        <dbReference type="EMBL" id="TYP99895.1"/>
    </source>
</evidence>
<dbReference type="AlphaFoldDB" id="A0A5S5DVN2"/>
<dbReference type="Proteomes" id="UP000323136">
    <property type="component" value="Unassembled WGS sequence"/>
</dbReference>
<name>A0A5S5DVN2_9FLAO</name>
<feature type="domain" description="Glycosyltransferase 2-like" evidence="2">
    <location>
        <begin position="11"/>
        <end position="150"/>
    </location>
</feature>
<gene>
    <name evidence="4" type="ORF">C7447_101502</name>
</gene>
<dbReference type="PANTHER" id="PTHR43179:SF10">
    <property type="entry name" value="GLYCOSYL TRANSFERASE"/>
    <property type="match status" value="1"/>
</dbReference>
<dbReference type="InterPro" id="IPR001173">
    <property type="entry name" value="Glyco_trans_2-like"/>
</dbReference>
<keyword evidence="5" id="KW-1185">Reference proteome</keyword>
<dbReference type="Gene3D" id="3.90.550.10">
    <property type="entry name" value="Spore Coat Polysaccharide Biosynthesis Protein SpsA, Chain A"/>
    <property type="match status" value="1"/>
</dbReference>